<protein>
    <recommendedName>
        <fullName evidence="3">Phage protein</fullName>
    </recommendedName>
</protein>
<name>A0ABT4RWN9_9FLAO</name>
<sequence>MKKTEYFVGVNHNTNQLELAIKTATDKRDSFLKINKEIIAKIDNEEIILTTWQGHNQNVIPTIKLTYYTK</sequence>
<evidence type="ECO:0000313" key="1">
    <source>
        <dbReference type="EMBL" id="MDA0176254.1"/>
    </source>
</evidence>
<comment type="caution">
    <text evidence="1">The sequence shown here is derived from an EMBL/GenBank/DDBJ whole genome shotgun (WGS) entry which is preliminary data.</text>
</comment>
<dbReference type="RefSeq" id="WP_270004971.1">
    <property type="nucleotide sequence ID" value="NZ_JAPFGC010000002.1"/>
</dbReference>
<evidence type="ECO:0000313" key="2">
    <source>
        <dbReference type="Proteomes" id="UP001149142"/>
    </source>
</evidence>
<evidence type="ECO:0008006" key="3">
    <source>
        <dbReference type="Google" id="ProtNLM"/>
    </source>
</evidence>
<gene>
    <name evidence="1" type="ORF">OOZ35_01985</name>
</gene>
<dbReference type="EMBL" id="JAPFGC010000002">
    <property type="protein sequence ID" value="MDA0176254.1"/>
    <property type="molecule type" value="Genomic_DNA"/>
</dbReference>
<dbReference type="Proteomes" id="UP001149142">
    <property type="component" value="Unassembled WGS sequence"/>
</dbReference>
<keyword evidence="2" id="KW-1185">Reference proteome</keyword>
<organism evidence="1 2">
    <name type="scientific">Mesoflavibacter profundi</name>
    <dbReference type="NCBI Taxonomy" id="2708110"/>
    <lineage>
        <taxon>Bacteria</taxon>
        <taxon>Pseudomonadati</taxon>
        <taxon>Bacteroidota</taxon>
        <taxon>Flavobacteriia</taxon>
        <taxon>Flavobacteriales</taxon>
        <taxon>Flavobacteriaceae</taxon>
        <taxon>Mesoflavibacter</taxon>
    </lineage>
</organism>
<reference evidence="1" key="1">
    <citation type="submission" date="2022-11" db="EMBL/GenBank/DDBJ databases">
        <title>Refractory cell wall polysaccharides provide important carbon source for microbial heterotrophs in the hadal ocean.</title>
        <authorList>
            <person name="Zhu X."/>
        </authorList>
    </citation>
    <scope>NUCLEOTIDE SEQUENCE</scope>
    <source>
        <strain evidence="1">MTRN7</strain>
    </source>
</reference>
<proteinExistence type="predicted"/>
<accession>A0ABT4RWN9</accession>